<gene>
    <name evidence="8" type="ORF">A3L10_01660</name>
</gene>
<dbReference type="PANTHER" id="PTHR38050">
    <property type="match status" value="1"/>
</dbReference>
<evidence type="ECO:0000256" key="2">
    <source>
        <dbReference type="ARBA" id="ARBA00022525"/>
    </source>
</evidence>
<proteinExistence type="predicted"/>
<keyword evidence="7" id="KW-0624">Polysaccharide degradation</keyword>
<protein>
    <recommendedName>
        <fullName evidence="10">Phospholipase</fullName>
    </recommendedName>
</protein>
<accession>A0A2Z2N2R9</accession>
<reference evidence="8 9" key="1">
    <citation type="submission" date="2016-04" db="EMBL/GenBank/DDBJ databases">
        <title>Complete genome sequence of Thermococcus radiotolerans type strain EJ2.</title>
        <authorList>
            <person name="Oger P.M."/>
        </authorList>
    </citation>
    <scope>NUCLEOTIDE SEQUENCE [LARGE SCALE GENOMIC DNA]</scope>
    <source>
        <strain evidence="8 9">EJ2</strain>
    </source>
</reference>
<dbReference type="InterPro" id="IPR029058">
    <property type="entry name" value="AB_hydrolase_fold"/>
</dbReference>
<comment type="subcellular location">
    <subcellularLocation>
        <location evidence="1">Secreted</location>
    </subcellularLocation>
</comment>
<evidence type="ECO:0000256" key="6">
    <source>
        <dbReference type="ARBA" id="ARBA00023277"/>
    </source>
</evidence>
<dbReference type="GeneID" id="33327514"/>
<sequence>MSRMLNHRRSVLVIAVGLLLLIGVAGYLSFLESHRPYPSDVRGSIRVGGLERTYIVHFPPNFSKDEHPPLLIALHGGGGAGFDMERLTRGGLNTLADRERFVVVYPDGIERHWNDGRNLSRYRAQRENIDDVAFISALIDLFVTKYGVNGSRIYVTGMSNGGLMTYRLACEIPERLAAVAIVGVSMSENLYNDCPSDSPLPILMILGTDDPLVPWNGGELHFGPIELGRVVSIEKTVGYWAVRNGCTVRHEREYLPDIDPEDGTRVWVERYSNCTDEAELVLYGIEGGGHTWPGGYQYLPQSIIGRTSRDMDANEIIWEFLSGHRRNG</sequence>
<dbReference type="InterPro" id="IPR010126">
    <property type="entry name" value="Esterase_phb"/>
</dbReference>
<evidence type="ECO:0000256" key="5">
    <source>
        <dbReference type="ARBA" id="ARBA00022801"/>
    </source>
</evidence>
<keyword evidence="3" id="KW-0858">Xylan degradation</keyword>
<dbReference type="InterPro" id="IPR043595">
    <property type="entry name" value="FaeB/C/D"/>
</dbReference>
<dbReference type="SUPFAM" id="SSF53474">
    <property type="entry name" value="alpha/beta-Hydrolases"/>
    <property type="match status" value="1"/>
</dbReference>
<dbReference type="GO" id="GO:0045493">
    <property type="term" value="P:xylan catabolic process"/>
    <property type="evidence" value="ECO:0007669"/>
    <property type="project" value="UniProtKB-KW"/>
</dbReference>
<evidence type="ECO:0000256" key="3">
    <source>
        <dbReference type="ARBA" id="ARBA00022651"/>
    </source>
</evidence>
<keyword evidence="4" id="KW-0732">Signal</keyword>
<dbReference type="RefSeq" id="WP_088866107.1">
    <property type="nucleotide sequence ID" value="NZ_CP015106.1"/>
</dbReference>
<dbReference type="AlphaFoldDB" id="A0A2Z2N2R9"/>
<dbReference type="GO" id="GO:0005576">
    <property type="term" value="C:extracellular region"/>
    <property type="evidence" value="ECO:0007669"/>
    <property type="project" value="UniProtKB-SubCell"/>
</dbReference>
<dbReference type="Proteomes" id="UP000250085">
    <property type="component" value="Chromosome"/>
</dbReference>
<keyword evidence="6" id="KW-0119">Carbohydrate metabolism</keyword>
<dbReference type="Gene3D" id="3.40.50.1820">
    <property type="entry name" value="alpha/beta hydrolase"/>
    <property type="match status" value="1"/>
</dbReference>
<dbReference type="OrthoDB" id="94947at2157"/>
<dbReference type="KEGG" id="trl:A3L10_01660"/>
<keyword evidence="2" id="KW-0964">Secreted</keyword>
<evidence type="ECO:0000313" key="8">
    <source>
        <dbReference type="EMBL" id="ASJ13902.1"/>
    </source>
</evidence>
<evidence type="ECO:0000256" key="4">
    <source>
        <dbReference type="ARBA" id="ARBA00022729"/>
    </source>
</evidence>
<dbReference type="PANTHER" id="PTHR38050:SF2">
    <property type="entry name" value="FERULOYL ESTERASE C-RELATED"/>
    <property type="match status" value="1"/>
</dbReference>
<keyword evidence="5" id="KW-0378">Hydrolase</keyword>
<name>A0A2Z2N2R9_9EURY</name>
<keyword evidence="9" id="KW-1185">Reference proteome</keyword>
<dbReference type="Pfam" id="PF10503">
    <property type="entry name" value="Esterase_PHB"/>
    <property type="match status" value="1"/>
</dbReference>
<evidence type="ECO:0008006" key="10">
    <source>
        <dbReference type="Google" id="ProtNLM"/>
    </source>
</evidence>
<dbReference type="EMBL" id="CP015106">
    <property type="protein sequence ID" value="ASJ13902.1"/>
    <property type="molecule type" value="Genomic_DNA"/>
</dbReference>
<evidence type="ECO:0000256" key="7">
    <source>
        <dbReference type="ARBA" id="ARBA00023326"/>
    </source>
</evidence>
<dbReference type="GO" id="GO:0030600">
    <property type="term" value="F:feruloyl esterase activity"/>
    <property type="evidence" value="ECO:0007669"/>
    <property type="project" value="InterPro"/>
</dbReference>
<organism evidence="8 9">
    <name type="scientific">Thermococcus radiotolerans</name>
    <dbReference type="NCBI Taxonomy" id="187880"/>
    <lineage>
        <taxon>Archaea</taxon>
        <taxon>Methanobacteriati</taxon>
        <taxon>Methanobacteriota</taxon>
        <taxon>Thermococci</taxon>
        <taxon>Thermococcales</taxon>
        <taxon>Thermococcaceae</taxon>
        <taxon>Thermococcus</taxon>
    </lineage>
</organism>
<evidence type="ECO:0000256" key="1">
    <source>
        <dbReference type="ARBA" id="ARBA00004613"/>
    </source>
</evidence>
<evidence type="ECO:0000313" key="9">
    <source>
        <dbReference type="Proteomes" id="UP000250085"/>
    </source>
</evidence>